<sequence length="77" mass="8834">MKKSIEDLRRRMSNNCIAEETTQEINAETATNTHKKVRFYTKDGISFPGGLVQLAYIRKKLSDSTNEKPLIPKPRPK</sequence>
<dbReference type="Proteomes" id="UP000226429">
    <property type="component" value="Unassembled WGS sequence"/>
</dbReference>
<organism evidence="1 2">
    <name type="scientific">Candidatus Aquirickettsiella gammari</name>
    <dbReference type="NCBI Taxonomy" id="2016198"/>
    <lineage>
        <taxon>Bacteria</taxon>
        <taxon>Pseudomonadati</taxon>
        <taxon>Pseudomonadota</taxon>
        <taxon>Gammaproteobacteria</taxon>
        <taxon>Legionellales</taxon>
        <taxon>Coxiellaceae</taxon>
        <taxon>Candidatus Aquirickettsiella</taxon>
    </lineage>
</organism>
<keyword evidence="2" id="KW-1185">Reference proteome</keyword>
<evidence type="ECO:0000313" key="1">
    <source>
        <dbReference type="EMBL" id="RDH40669.1"/>
    </source>
</evidence>
<dbReference type="AlphaFoldDB" id="A0A370CII4"/>
<reference evidence="1 2" key="2">
    <citation type="journal article" date="2018" name="J. Invertebr. Pathol.">
        <title>'Candidatus Aquirickettsiella gammari' (Gammaproteobacteria: Legionellales: Coxiellaceae): A bacterial pathogen of the freshwater crustacean Gammarus fossarum (Malacostraca: Amphipoda).</title>
        <authorList>
            <person name="Bojko J."/>
            <person name="Dunn A.M."/>
            <person name="Stebbing P.D."/>
            <person name="van Aerle R."/>
            <person name="Bacela-Spychalska K."/>
            <person name="Bean T.P."/>
            <person name="Urrutia A."/>
            <person name="Stentiford G.D."/>
        </authorList>
    </citation>
    <scope>NUCLEOTIDE SEQUENCE [LARGE SCALE GENOMIC DNA]</scope>
    <source>
        <strain evidence="1">RA15029</strain>
    </source>
</reference>
<comment type="caution">
    <text evidence="1">The sequence shown here is derived from an EMBL/GenBank/DDBJ whole genome shotgun (WGS) entry which is preliminary data.</text>
</comment>
<name>A0A370CII4_9COXI</name>
<protein>
    <submittedName>
        <fullName evidence="1">Uncharacterized protein</fullName>
    </submittedName>
</protein>
<gene>
    <name evidence="1" type="ORF">CFE62_002620</name>
</gene>
<proteinExistence type="predicted"/>
<reference evidence="1 2" key="1">
    <citation type="journal article" date="2017" name="Int. J. Syst. Evol. Microbiol.">
        <title>Aquarickettsiella crustaci n. gen. n. sp. (Gammaproteobacteria: Legionellales: Coxiellaceae); a bacterial pathogen of the freshwater crustacean: Gammarus fossarum (Malacostraca: Amphipoda).</title>
        <authorList>
            <person name="Bojko J."/>
            <person name="Dunn A.M."/>
            <person name="Stebbing P.D."/>
            <person name="Van Aerle R."/>
            <person name="Bacela-Spychalska K."/>
            <person name="Bean T.P."/>
            <person name="Stentiford G.D."/>
        </authorList>
    </citation>
    <scope>NUCLEOTIDE SEQUENCE [LARGE SCALE GENOMIC DNA]</scope>
    <source>
        <strain evidence="1">RA15029</strain>
    </source>
</reference>
<dbReference type="EMBL" id="NMOS02000005">
    <property type="protein sequence ID" value="RDH40669.1"/>
    <property type="molecule type" value="Genomic_DNA"/>
</dbReference>
<evidence type="ECO:0000313" key="2">
    <source>
        <dbReference type="Proteomes" id="UP000226429"/>
    </source>
</evidence>
<accession>A0A370CII4</accession>